<protein>
    <submittedName>
        <fullName evidence="1">16040_t:CDS:1</fullName>
    </submittedName>
</protein>
<dbReference type="EMBL" id="CAJVPT010036068">
    <property type="protein sequence ID" value="CAG8713528.1"/>
    <property type="molecule type" value="Genomic_DNA"/>
</dbReference>
<proteinExistence type="predicted"/>
<name>A0ACA9PMY4_9GLOM</name>
<evidence type="ECO:0000313" key="2">
    <source>
        <dbReference type="Proteomes" id="UP000789525"/>
    </source>
</evidence>
<keyword evidence="2" id="KW-1185">Reference proteome</keyword>
<reference evidence="1" key="1">
    <citation type="submission" date="2021-06" db="EMBL/GenBank/DDBJ databases">
        <authorList>
            <person name="Kallberg Y."/>
            <person name="Tangrot J."/>
            <person name="Rosling A."/>
        </authorList>
    </citation>
    <scope>NUCLEOTIDE SEQUENCE</scope>
    <source>
        <strain evidence="1">CL356</strain>
    </source>
</reference>
<gene>
    <name evidence="1" type="ORF">ACOLOM_LOCUS10797</name>
</gene>
<organism evidence="1 2">
    <name type="scientific">Acaulospora colombiana</name>
    <dbReference type="NCBI Taxonomy" id="27376"/>
    <lineage>
        <taxon>Eukaryota</taxon>
        <taxon>Fungi</taxon>
        <taxon>Fungi incertae sedis</taxon>
        <taxon>Mucoromycota</taxon>
        <taxon>Glomeromycotina</taxon>
        <taxon>Glomeromycetes</taxon>
        <taxon>Diversisporales</taxon>
        <taxon>Acaulosporaceae</taxon>
        <taxon>Acaulospora</taxon>
    </lineage>
</organism>
<sequence>MRGVNLEEFIDAGADCRKGAPPGAAVVPSGGSVSTSESRNLMKIYVSCVPHWIVTEYGIAHGIGVFWVEMRERLDWME</sequence>
<accession>A0ACA9PMY4</accession>
<evidence type="ECO:0000313" key="1">
    <source>
        <dbReference type="EMBL" id="CAG8713528.1"/>
    </source>
</evidence>
<dbReference type="Proteomes" id="UP000789525">
    <property type="component" value="Unassembled WGS sequence"/>
</dbReference>
<comment type="caution">
    <text evidence="1">The sequence shown here is derived from an EMBL/GenBank/DDBJ whole genome shotgun (WGS) entry which is preliminary data.</text>
</comment>